<organism evidence="1 2">
    <name type="scientific">Oceanidesulfovibrio indonesiensis</name>
    <dbReference type="NCBI Taxonomy" id="54767"/>
    <lineage>
        <taxon>Bacteria</taxon>
        <taxon>Pseudomonadati</taxon>
        <taxon>Thermodesulfobacteriota</taxon>
        <taxon>Desulfovibrionia</taxon>
        <taxon>Desulfovibrionales</taxon>
        <taxon>Desulfovibrionaceae</taxon>
        <taxon>Oceanidesulfovibrio</taxon>
    </lineage>
</organism>
<accession>A0A7M3MFZ3</accession>
<name>A0A7M3MFZ3_9BACT</name>
<evidence type="ECO:0000313" key="1">
    <source>
        <dbReference type="EMBL" id="TVM17673.1"/>
    </source>
</evidence>
<evidence type="ECO:0000313" key="2">
    <source>
        <dbReference type="Proteomes" id="UP000448292"/>
    </source>
</evidence>
<dbReference type="Proteomes" id="UP000448292">
    <property type="component" value="Unassembled WGS sequence"/>
</dbReference>
<keyword evidence="2" id="KW-1185">Reference proteome</keyword>
<gene>
    <name evidence="1" type="ORF">DPQ33_08515</name>
</gene>
<reference evidence="1 2" key="1">
    <citation type="submission" date="2018-06" db="EMBL/GenBank/DDBJ databases">
        <title>Complete genome of Desulfovibrio indonesiensis P37SLT.</title>
        <authorList>
            <person name="Crispim J.S."/>
            <person name="Vidigal P.M.P."/>
            <person name="Silva L.C.F."/>
            <person name="Laguardia C.N."/>
            <person name="Araujo L.C."/>
            <person name="Dias R.S."/>
            <person name="Sousa M.P."/>
            <person name="Paula S.O."/>
            <person name="Silva C."/>
        </authorList>
    </citation>
    <scope>NUCLEOTIDE SEQUENCE [LARGE SCALE GENOMIC DNA]</scope>
    <source>
        <strain evidence="1 2">P37SLT</strain>
    </source>
</reference>
<sequence length="169" mass="19537">MLPIIVWFKKAISFDEVTLKLCRNNFCAFNTLPLSNAGFILSFYALVFSDCPCFSRYRYVIENTRISLDAKSFMFILLTSSAMHELFESDSTTMAKVIHDVKHSIRDIKETLHDVIQFSKSITEKDAMVNSLVSIFNLNMFAEMSLEQLIRDIRRNYFDGQPGTTPIRH</sequence>
<proteinExistence type="predicted"/>
<dbReference type="EMBL" id="QMIE01000006">
    <property type="protein sequence ID" value="TVM17673.1"/>
    <property type="molecule type" value="Genomic_DNA"/>
</dbReference>
<protein>
    <submittedName>
        <fullName evidence="1">Uncharacterized protein</fullName>
    </submittedName>
</protein>
<dbReference type="AlphaFoldDB" id="A0A7M3MFZ3"/>
<comment type="caution">
    <text evidence="1">The sequence shown here is derived from an EMBL/GenBank/DDBJ whole genome shotgun (WGS) entry which is preliminary data.</text>
</comment>